<comment type="caution">
    <text evidence="2">The sequence shown here is derived from an EMBL/GenBank/DDBJ whole genome shotgun (WGS) entry which is preliminary data.</text>
</comment>
<sequence>MVSLGFVITVVVDPDIDHAKGAPNGRAIFQLNGFMYVPPNAVAWAAKEIRDRVFASHGLEQLATTRVLRMLEPPTIEDATITVGVNAQNEETMAPPPPLRGVRGLTQSP</sequence>
<reference evidence="2" key="1">
    <citation type="submission" date="2021-06" db="EMBL/GenBank/DDBJ databases">
        <title>Comparative genomics, transcriptomics and evolutionary studies reveal genomic signatures of adaptation to plant cell wall in hemibiotrophic fungi.</title>
        <authorList>
            <consortium name="DOE Joint Genome Institute"/>
            <person name="Baroncelli R."/>
            <person name="Diaz J.F."/>
            <person name="Benocci T."/>
            <person name="Peng M."/>
            <person name="Battaglia E."/>
            <person name="Haridas S."/>
            <person name="Andreopoulos W."/>
            <person name="Labutti K."/>
            <person name="Pangilinan J."/>
            <person name="Floch G.L."/>
            <person name="Makela M.R."/>
            <person name="Henrissat B."/>
            <person name="Grigoriev I.V."/>
            <person name="Crouch J.A."/>
            <person name="De Vries R.P."/>
            <person name="Sukno S.A."/>
            <person name="Thon M.R."/>
        </authorList>
    </citation>
    <scope>NUCLEOTIDE SEQUENCE</scope>
    <source>
        <strain evidence="2">MAFF235873</strain>
    </source>
</reference>
<feature type="region of interest" description="Disordered" evidence="1">
    <location>
        <begin position="90"/>
        <end position="109"/>
    </location>
</feature>
<evidence type="ECO:0000313" key="3">
    <source>
        <dbReference type="Proteomes" id="UP001232148"/>
    </source>
</evidence>
<name>A0AAD9HUJ7_9PEZI</name>
<keyword evidence="3" id="KW-1185">Reference proteome</keyword>
<dbReference type="Proteomes" id="UP001232148">
    <property type="component" value="Unassembled WGS sequence"/>
</dbReference>
<protein>
    <submittedName>
        <fullName evidence="2">Uncharacterized protein</fullName>
    </submittedName>
</protein>
<gene>
    <name evidence="2" type="ORF">LX32DRAFT_688417</name>
</gene>
<evidence type="ECO:0000256" key="1">
    <source>
        <dbReference type="SAM" id="MobiDB-lite"/>
    </source>
</evidence>
<proteinExistence type="predicted"/>
<accession>A0AAD9HUJ7</accession>
<dbReference type="AlphaFoldDB" id="A0AAD9HUJ7"/>
<dbReference type="EMBL" id="MU842808">
    <property type="protein sequence ID" value="KAK2035485.1"/>
    <property type="molecule type" value="Genomic_DNA"/>
</dbReference>
<organism evidence="2 3">
    <name type="scientific">Colletotrichum zoysiae</name>
    <dbReference type="NCBI Taxonomy" id="1216348"/>
    <lineage>
        <taxon>Eukaryota</taxon>
        <taxon>Fungi</taxon>
        <taxon>Dikarya</taxon>
        <taxon>Ascomycota</taxon>
        <taxon>Pezizomycotina</taxon>
        <taxon>Sordariomycetes</taxon>
        <taxon>Hypocreomycetidae</taxon>
        <taxon>Glomerellales</taxon>
        <taxon>Glomerellaceae</taxon>
        <taxon>Colletotrichum</taxon>
        <taxon>Colletotrichum graminicola species complex</taxon>
    </lineage>
</organism>
<evidence type="ECO:0000313" key="2">
    <source>
        <dbReference type="EMBL" id="KAK2035485.1"/>
    </source>
</evidence>